<evidence type="ECO:0000256" key="1">
    <source>
        <dbReference type="SAM" id="Coils"/>
    </source>
</evidence>
<protein>
    <submittedName>
        <fullName evidence="2">Uncharacterized protein</fullName>
    </submittedName>
</protein>
<accession>A0A5J4X459</accession>
<comment type="caution">
    <text evidence="2">The sequence shown here is derived from an EMBL/GenBank/DDBJ whole genome shotgun (WGS) entry which is preliminary data.</text>
</comment>
<name>A0A5J4X459_9EUKA</name>
<dbReference type="AlphaFoldDB" id="A0A5J4X459"/>
<dbReference type="EMBL" id="SNRW01000376">
    <property type="protein sequence ID" value="KAA6401526.1"/>
    <property type="molecule type" value="Genomic_DNA"/>
</dbReference>
<gene>
    <name evidence="2" type="ORF">EZS28_002950</name>
</gene>
<reference evidence="2 3" key="1">
    <citation type="submission" date="2019-03" db="EMBL/GenBank/DDBJ databases">
        <title>Single cell metagenomics reveals metabolic interactions within the superorganism composed of flagellate Streblomastix strix and complex community of Bacteroidetes bacteria on its surface.</title>
        <authorList>
            <person name="Treitli S.C."/>
            <person name="Kolisko M."/>
            <person name="Husnik F."/>
            <person name="Keeling P."/>
            <person name="Hampl V."/>
        </authorList>
    </citation>
    <scope>NUCLEOTIDE SEQUENCE [LARGE SCALE GENOMIC DNA]</scope>
    <source>
        <strain evidence="2">ST1C</strain>
    </source>
</reference>
<proteinExistence type="predicted"/>
<feature type="coiled-coil region" evidence="1">
    <location>
        <begin position="123"/>
        <end position="150"/>
    </location>
</feature>
<evidence type="ECO:0000313" key="2">
    <source>
        <dbReference type="EMBL" id="KAA6401526.1"/>
    </source>
</evidence>
<sequence>MSIQVLKKTSEAPVEKQAKSDQLTVPLDDNTSGIQTIFDSKSMSDEEKEKNIKQQFKLILMTDKQDIWKKFSIEMFKCLQNYIGNCNSGLEKSLLDYVAFAAEKGYDESHTHDLYWSVRESGLKTKLEQLIKLKVEEEEEQEKKQIEKRQFSETVQKLVCAYQLFMNNNDTERNTNEICMKVLQKDLEIILSKFQQKKEATQKELQQAVITMQTPVKIRDKYGFFHYQINSDLVYGGMIPLFHLNCDPHIGCLQCITVHQPGTQEFHSAVMDSIGEITLKDVQNSRYFSSNFQQNLTKNHKIIDHLSFQIINFANSNPLQSKQHKDANSTLENPSVSYIASVVKMLFNILNQNEWNCSTAQNTPKLLESIGKLAQIKFLEPTMNEKDIDSICRIKYNFLKCMRQIQQFGDDKTLERLTNNFYAHSLVLAIASCGGSSIQNNDVIEQAALNTEKFFTELFLGRNKAHEFFGSQKSLAKISLEQSEEEGGYEEVDAWLKVKNKDFQTRAKYAINAMSNFYEYGKSYYEPVEEDD</sequence>
<organism evidence="2 3">
    <name type="scientific">Streblomastix strix</name>
    <dbReference type="NCBI Taxonomy" id="222440"/>
    <lineage>
        <taxon>Eukaryota</taxon>
        <taxon>Metamonada</taxon>
        <taxon>Preaxostyla</taxon>
        <taxon>Oxymonadida</taxon>
        <taxon>Streblomastigidae</taxon>
        <taxon>Streblomastix</taxon>
    </lineage>
</organism>
<evidence type="ECO:0000313" key="3">
    <source>
        <dbReference type="Proteomes" id="UP000324800"/>
    </source>
</evidence>
<dbReference type="Proteomes" id="UP000324800">
    <property type="component" value="Unassembled WGS sequence"/>
</dbReference>
<feature type="coiled-coil region" evidence="1">
    <location>
        <begin position="184"/>
        <end position="211"/>
    </location>
</feature>
<keyword evidence="1" id="KW-0175">Coiled coil</keyword>